<dbReference type="SUPFAM" id="SSF56300">
    <property type="entry name" value="Metallo-dependent phosphatases"/>
    <property type="match status" value="1"/>
</dbReference>
<evidence type="ECO:0000313" key="5">
    <source>
        <dbReference type="Proteomes" id="UP001302494"/>
    </source>
</evidence>
<gene>
    <name evidence="4" type="ORF">PQG83_02780</name>
</gene>
<dbReference type="GO" id="GO:0046872">
    <property type="term" value="F:metal ion binding"/>
    <property type="evidence" value="ECO:0007669"/>
    <property type="project" value="UniProtKB-KW"/>
</dbReference>
<evidence type="ECO:0000259" key="3">
    <source>
        <dbReference type="Pfam" id="PF00149"/>
    </source>
</evidence>
<dbReference type="KEGG" id="nneo:PQG83_02780"/>
<accession>A0AA96GRE2</accession>
<reference evidence="4 5" key="1">
    <citation type="submission" date="2023-01" db="EMBL/GenBank/DDBJ databases">
        <title>Cultivation and genomic characterization of new, ubiquitous marine nitrite-oxidizing bacteria from the Nitrospirales.</title>
        <authorList>
            <person name="Mueller A.J."/>
            <person name="Daebeler A."/>
            <person name="Herbold C.W."/>
            <person name="Kirkegaard R.H."/>
            <person name="Daims H."/>
        </authorList>
    </citation>
    <scope>NUCLEOTIDE SEQUENCE [LARGE SCALE GENOMIC DNA]</scope>
    <source>
        <strain evidence="4 5">DK</strain>
    </source>
</reference>
<keyword evidence="2" id="KW-0378">Hydrolase</keyword>
<dbReference type="EMBL" id="CP116968">
    <property type="protein sequence ID" value="WNM62689.1"/>
    <property type="molecule type" value="Genomic_DNA"/>
</dbReference>
<dbReference type="InterPro" id="IPR051158">
    <property type="entry name" value="Metallophosphoesterase_sf"/>
</dbReference>
<sequence>MGRSSHVSSPESTDNHLAKQESVLRIAAVGDLHCSYISPEFLQSVCNGMKEQADVVVLCGDLTHHGDPEEANTLLKCLQIFSCPVLGVLGNHDHEQGKADIIREVLEEAGIIILDGTFHTVNGVDFIGVKGFGGGFGEYALQPWGEAIMKEFVQETRQEARKFETALKQSKSTHRVAILHYAPIRETVEGEAKEIIPFLGSSMFEEILMRYPVNMVFHGHAHHGKVEGRTRNHIPVWNVAMPLLHRTNPARMPFFVHTLKLATPVDHHE</sequence>
<protein>
    <submittedName>
        <fullName evidence="4">Metallophosphoesterase</fullName>
    </submittedName>
</protein>
<dbReference type="GO" id="GO:0016020">
    <property type="term" value="C:membrane"/>
    <property type="evidence" value="ECO:0007669"/>
    <property type="project" value="GOC"/>
</dbReference>
<dbReference type="Gene3D" id="3.60.21.10">
    <property type="match status" value="1"/>
</dbReference>
<dbReference type="RefSeq" id="WP_312746556.1">
    <property type="nucleotide sequence ID" value="NZ_CP116968.1"/>
</dbReference>
<name>A0AA96GRE2_9BACT</name>
<dbReference type="Pfam" id="PF00149">
    <property type="entry name" value="Metallophos"/>
    <property type="match status" value="1"/>
</dbReference>
<feature type="domain" description="Calcineurin-like phosphoesterase" evidence="3">
    <location>
        <begin position="24"/>
        <end position="223"/>
    </location>
</feature>
<evidence type="ECO:0000256" key="1">
    <source>
        <dbReference type="ARBA" id="ARBA00022723"/>
    </source>
</evidence>
<dbReference type="PIRSF" id="PIRSF008292">
    <property type="entry name" value="UCP008292"/>
    <property type="match status" value="1"/>
</dbReference>
<evidence type="ECO:0000256" key="2">
    <source>
        <dbReference type="ARBA" id="ARBA00022801"/>
    </source>
</evidence>
<dbReference type="InterPro" id="IPR016538">
    <property type="entry name" value="UCP008292"/>
</dbReference>
<proteinExistence type="predicted"/>
<dbReference type="InterPro" id="IPR029052">
    <property type="entry name" value="Metallo-depent_PP-like"/>
</dbReference>
<keyword evidence="5" id="KW-1185">Reference proteome</keyword>
<dbReference type="AlphaFoldDB" id="A0AA96GRE2"/>
<organism evidence="4 5">
    <name type="scientific">Candidatus Nitrospira neomarina</name>
    <dbReference type="NCBI Taxonomy" id="3020899"/>
    <lineage>
        <taxon>Bacteria</taxon>
        <taxon>Pseudomonadati</taxon>
        <taxon>Nitrospirota</taxon>
        <taxon>Nitrospiria</taxon>
        <taxon>Nitrospirales</taxon>
        <taxon>Nitrospiraceae</taxon>
        <taxon>Nitrospira</taxon>
    </lineage>
</organism>
<keyword evidence="1" id="KW-0479">Metal-binding</keyword>
<dbReference type="PANTHER" id="PTHR31302">
    <property type="entry name" value="TRANSMEMBRANE PROTEIN WITH METALLOPHOSPHOESTERASE DOMAIN-RELATED"/>
    <property type="match status" value="1"/>
</dbReference>
<dbReference type="GO" id="GO:0009245">
    <property type="term" value="P:lipid A biosynthetic process"/>
    <property type="evidence" value="ECO:0007669"/>
    <property type="project" value="TreeGrafter"/>
</dbReference>
<evidence type="ECO:0000313" key="4">
    <source>
        <dbReference type="EMBL" id="WNM62689.1"/>
    </source>
</evidence>
<dbReference type="GO" id="GO:0008758">
    <property type="term" value="F:UDP-2,3-diacylglucosamine hydrolase activity"/>
    <property type="evidence" value="ECO:0007669"/>
    <property type="project" value="TreeGrafter"/>
</dbReference>
<dbReference type="PANTHER" id="PTHR31302:SF31">
    <property type="entry name" value="PHOSPHODIESTERASE YAEI"/>
    <property type="match status" value="1"/>
</dbReference>
<dbReference type="InterPro" id="IPR004843">
    <property type="entry name" value="Calcineurin-like_PHP"/>
</dbReference>
<dbReference type="Proteomes" id="UP001302494">
    <property type="component" value="Chromosome"/>
</dbReference>